<dbReference type="PROSITE" id="PS00455">
    <property type="entry name" value="AMP_BINDING"/>
    <property type="match status" value="1"/>
</dbReference>
<dbReference type="InterPro" id="IPR000873">
    <property type="entry name" value="AMP-dep_synth/lig_dom"/>
</dbReference>
<dbReference type="PANTHER" id="PTHR45527">
    <property type="entry name" value="NONRIBOSOMAL PEPTIDE SYNTHETASE"/>
    <property type="match status" value="1"/>
</dbReference>
<dbReference type="GO" id="GO:0044550">
    <property type="term" value="P:secondary metabolite biosynthetic process"/>
    <property type="evidence" value="ECO:0007669"/>
    <property type="project" value="TreeGrafter"/>
</dbReference>
<dbReference type="Gene3D" id="3.30.300.30">
    <property type="match status" value="1"/>
</dbReference>
<dbReference type="GO" id="GO:0005737">
    <property type="term" value="C:cytoplasm"/>
    <property type="evidence" value="ECO:0007669"/>
    <property type="project" value="TreeGrafter"/>
</dbReference>
<reference evidence="2" key="1">
    <citation type="submission" date="2015-10" db="EMBL/GenBank/DDBJ databases">
        <authorList>
            <person name="Gilbert D.G."/>
        </authorList>
    </citation>
    <scope>NUCLEOTIDE SEQUENCE</scope>
    <source>
        <strain evidence="2">Phyl III-seqv23</strain>
    </source>
</reference>
<dbReference type="InterPro" id="IPR020845">
    <property type="entry name" value="AMP-binding_CS"/>
</dbReference>
<gene>
    <name evidence="2" type="ORF">TO10_v1_120125</name>
</gene>
<feature type="domain" description="AMP-dependent synthetase/ligase" evidence="1">
    <location>
        <begin position="29"/>
        <end position="385"/>
    </location>
</feature>
<dbReference type="InterPro" id="IPR042099">
    <property type="entry name" value="ANL_N_sf"/>
</dbReference>
<dbReference type="GO" id="GO:0031177">
    <property type="term" value="F:phosphopantetheine binding"/>
    <property type="evidence" value="ECO:0007669"/>
    <property type="project" value="TreeGrafter"/>
</dbReference>
<proteinExistence type="predicted"/>
<organism evidence="2">
    <name type="scientific">Ralstonia solanacearum</name>
    <name type="common">Pseudomonas solanacearum</name>
    <dbReference type="NCBI Taxonomy" id="305"/>
    <lineage>
        <taxon>Bacteria</taxon>
        <taxon>Pseudomonadati</taxon>
        <taxon>Pseudomonadota</taxon>
        <taxon>Betaproteobacteria</taxon>
        <taxon>Burkholderiales</taxon>
        <taxon>Burkholderiaceae</taxon>
        <taxon>Ralstonia</taxon>
        <taxon>Ralstonia solanacearum species complex</taxon>
    </lineage>
</organism>
<dbReference type="InterPro" id="IPR045851">
    <property type="entry name" value="AMP-bd_C_sf"/>
</dbReference>
<dbReference type="SUPFAM" id="SSF56801">
    <property type="entry name" value="Acetyl-CoA synthetase-like"/>
    <property type="match status" value="1"/>
</dbReference>
<dbReference type="InterPro" id="IPR010071">
    <property type="entry name" value="AA_adenyl_dom"/>
</dbReference>
<dbReference type="Gene3D" id="3.40.50.12780">
    <property type="entry name" value="N-terminal domain of ligase-like"/>
    <property type="match status" value="1"/>
</dbReference>
<protein>
    <submittedName>
        <fullName evidence="2">Putative acyl-coa synthetases(Amp-forming) protein</fullName>
    </submittedName>
</protein>
<evidence type="ECO:0000259" key="1">
    <source>
        <dbReference type="Pfam" id="PF00501"/>
    </source>
</evidence>
<dbReference type="PATRIC" id="fig|305.92.peg.147"/>
<dbReference type="PANTHER" id="PTHR45527:SF1">
    <property type="entry name" value="FATTY ACID SYNTHASE"/>
    <property type="match status" value="1"/>
</dbReference>
<accession>A0A0K1ZGC6</accession>
<dbReference type="CDD" id="cd05930">
    <property type="entry name" value="A_NRPS"/>
    <property type="match status" value="1"/>
</dbReference>
<dbReference type="GO" id="GO:0043041">
    <property type="term" value="P:amino acid activation for nonribosomal peptide biosynthetic process"/>
    <property type="evidence" value="ECO:0007669"/>
    <property type="project" value="TreeGrafter"/>
</dbReference>
<sequence length="551" mass="59423">MNARSIPSLQDDHRLPLEGGLGDLFAIGCALHPDEPAVADGKSAFTFRELEHGATRLAHRLAAAGVERGARVVVFGAKLAVMPVTAVAAWKLNAVYVPLDGSMPIARARALLDRIQPRAVISLDGTVDVGAYCADARIPRLSQHDLLGMLTDRSPVEPLPHGLPADAHAPAYIIFTSGSTGTPKGVEIAVGSLRAYFRNHNRVLRFDAASRVFSLAPFHFDVSIEDTLLPLSVGAYVFQFRGVPAGAIMREALSREKVTHLIAVSTLLTLITGAPGDLNRNRFPALRAVMTGAEVCDPAIINAWKDSLPGVRLFNAYGPTETTIVCMNYEIEAVDTARANAYPIGRPLDGVEAMVVDHDSGERVSAQGVSGELWIGGPQVMNRYFDQPEETAKVIVERDGVRYYRTGDICSYDACGEIVFHGRADDEVKISGRRIHLGEIRQLILALPGVSRAAVAVVTRNGRDQIGAVAMAADVGILAQIEQHLAEQLPEYMRPGVLAWSPQPQMTSTGKTDEKSIIERLKDALKRSDGRYFALSAKQIFEPASSASEVA</sequence>
<name>A0A0K1ZGC6_RALSL</name>
<dbReference type="EMBL" id="LN899827">
    <property type="protein sequence ID" value="CUV44006.1"/>
    <property type="molecule type" value="Genomic_DNA"/>
</dbReference>
<dbReference type="NCBIfam" id="TIGR01733">
    <property type="entry name" value="AA-adenyl-dom"/>
    <property type="match status" value="1"/>
</dbReference>
<evidence type="ECO:0000313" key="2">
    <source>
        <dbReference type="EMBL" id="CUV44006.1"/>
    </source>
</evidence>
<dbReference type="Pfam" id="PF00501">
    <property type="entry name" value="AMP-binding"/>
    <property type="match status" value="1"/>
</dbReference>
<dbReference type="AlphaFoldDB" id="A0A0K1ZGC6"/>